<comment type="caution">
    <text evidence="2">The sequence shown here is derived from an EMBL/GenBank/DDBJ whole genome shotgun (WGS) entry which is preliminary data.</text>
</comment>
<name>A0A1J5QA16_9ZZZZ</name>
<organism evidence="2">
    <name type="scientific">mine drainage metagenome</name>
    <dbReference type="NCBI Taxonomy" id="410659"/>
    <lineage>
        <taxon>unclassified sequences</taxon>
        <taxon>metagenomes</taxon>
        <taxon>ecological metagenomes</taxon>
    </lineage>
</organism>
<reference evidence="2" key="1">
    <citation type="submission" date="2016-10" db="EMBL/GenBank/DDBJ databases">
        <title>Sequence of Gallionella enrichment culture.</title>
        <authorList>
            <person name="Poehlein A."/>
            <person name="Muehling M."/>
            <person name="Daniel R."/>
        </authorList>
    </citation>
    <scope>NUCLEOTIDE SEQUENCE</scope>
</reference>
<dbReference type="SUPFAM" id="SSF52402">
    <property type="entry name" value="Adenine nucleotide alpha hydrolases-like"/>
    <property type="match status" value="1"/>
</dbReference>
<dbReference type="AlphaFoldDB" id="A0A1J5QA16"/>
<dbReference type="Gene3D" id="3.40.50.12370">
    <property type="match status" value="1"/>
</dbReference>
<protein>
    <submittedName>
        <fullName evidence="2">Universal stress protein family protein</fullName>
    </submittedName>
</protein>
<feature type="domain" description="UspA" evidence="1">
    <location>
        <begin position="6"/>
        <end position="113"/>
    </location>
</feature>
<accession>A0A1J5QA16</accession>
<evidence type="ECO:0000313" key="2">
    <source>
        <dbReference type="EMBL" id="OIQ72821.1"/>
    </source>
</evidence>
<sequence length="122" mass="13597">MNQENKVLGCVDQSHFADFVADYAAWAAQRMDAPLEFLHVIDRHPEIGSGKDHSGAIGIDAQETLLKQLTEEEEVRTKAERERGRMFLNRLRERALAAGAESVDVRQRHGELAAAGEWAPST</sequence>
<proteinExistence type="predicted"/>
<dbReference type="Pfam" id="PF00582">
    <property type="entry name" value="Usp"/>
    <property type="match status" value="1"/>
</dbReference>
<dbReference type="EMBL" id="MLJW01003115">
    <property type="protein sequence ID" value="OIQ72821.1"/>
    <property type="molecule type" value="Genomic_DNA"/>
</dbReference>
<gene>
    <name evidence="2" type="ORF">GALL_455450</name>
</gene>
<evidence type="ECO:0000259" key="1">
    <source>
        <dbReference type="Pfam" id="PF00582"/>
    </source>
</evidence>
<dbReference type="InterPro" id="IPR006016">
    <property type="entry name" value="UspA"/>
</dbReference>